<dbReference type="InterPro" id="IPR034593">
    <property type="entry name" value="DgoD-like"/>
</dbReference>
<comment type="catalytic activity">
    <reaction evidence="1">
        <text>D-glucarate = 5-dehydro-4-deoxy-D-glucarate + H2O</text>
        <dbReference type="Rhea" id="RHEA:14573"/>
        <dbReference type="ChEBI" id="CHEBI:15377"/>
        <dbReference type="ChEBI" id="CHEBI:30612"/>
        <dbReference type="ChEBI" id="CHEBI:42819"/>
        <dbReference type="EC" id="4.2.1.40"/>
    </reaction>
</comment>
<sequence>MATMSTIRSVETRHCDAGWRNYHFLRITTDDGVVGWSEYDEHLGATGLTTVLEEMAPTLIDEPVEATERIRAKLVGKARQSFTGVMAMALGTIENALLDAKAKELGVPCFDLLGGAVREEIPVYWSHCGSYRISRPEFYEPVETLEDVTALGEEVRDSQFSALKTNIFDFSGDEPTYWAPGFGQPFHPSLTIEDSQIRELRRYLKALREGTGPEVDILLDLNYNAKPEGYIRILQELADFDLFWVEIDSPNAAALADIRSESPHPISSCETLVPHESFVPYLEQQAMDVVIIDALWNGIFQSTKIASMADAHQLHVAPHNYYGHLATFMNAHLAAAVPNLRIMETDIDRIPWDDELFSATPEYRDGKLQLPDEPGWGCEPDEAALERHPPKDADDLDIEA</sequence>
<organism evidence="6 7">
    <name type="scientific">Natronomonas aquatica</name>
    <dbReference type="NCBI Taxonomy" id="2841590"/>
    <lineage>
        <taxon>Archaea</taxon>
        <taxon>Methanobacteriati</taxon>
        <taxon>Methanobacteriota</taxon>
        <taxon>Stenosarchaea group</taxon>
        <taxon>Halobacteria</taxon>
        <taxon>Halobacteriales</taxon>
        <taxon>Natronomonadaceae</taxon>
        <taxon>Natronomonas</taxon>
    </lineage>
</organism>
<proteinExistence type="predicted"/>
<evidence type="ECO:0000313" key="7">
    <source>
        <dbReference type="Proteomes" id="UP001139494"/>
    </source>
</evidence>
<comment type="pathway">
    <text evidence="2">Carbohydrate acid metabolism; D-glucarate degradation; 2,5-dioxopentanoate from D-glucarate: step 1/2.</text>
</comment>
<feature type="domain" description="Mandelate racemase/muconate lactonizing enzyme C-terminal" evidence="5">
    <location>
        <begin position="145"/>
        <end position="265"/>
    </location>
</feature>
<dbReference type="SMART" id="SM00922">
    <property type="entry name" value="MR_MLE"/>
    <property type="match status" value="1"/>
</dbReference>
<evidence type="ECO:0000256" key="2">
    <source>
        <dbReference type="ARBA" id="ARBA00005183"/>
    </source>
</evidence>
<dbReference type="SUPFAM" id="SSF54826">
    <property type="entry name" value="Enolase N-terminal domain-like"/>
    <property type="match status" value="1"/>
</dbReference>
<dbReference type="InterPro" id="IPR013342">
    <property type="entry name" value="Mandelate_racemase_C"/>
</dbReference>
<evidence type="ECO:0000259" key="5">
    <source>
        <dbReference type="SMART" id="SM00922"/>
    </source>
</evidence>
<dbReference type="InterPro" id="IPR029017">
    <property type="entry name" value="Enolase-like_N"/>
</dbReference>
<dbReference type="PANTHER" id="PTHR48080">
    <property type="entry name" value="D-GALACTONATE DEHYDRATASE-RELATED"/>
    <property type="match status" value="1"/>
</dbReference>
<dbReference type="EMBL" id="JAHLKM010000003">
    <property type="protein sequence ID" value="MCQ4332795.1"/>
    <property type="molecule type" value="Genomic_DNA"/>
</dbReference>
<reference evidence="6" key="1">
    <citation type="journal article" date="2023" name="Front. Microbiol.">
        <title>Genomic-based phylogenetic and metabolic analyses of the genus Natronomonas, and description of Natronomonas aquatica sp. nov.</title>
        <authorList>
            <person name="Garcia-Roldan A."/>
            <person name="Duran-Viseras A."/>
            <person name="de la Haba R.R."/>
            <person name="Corral P."/>
            <person name="Sanchez-Porro C."/>
            <person name="Ventosa A."/>
        </authorList>
    </citation>
    <scope>NUCLEOTIDE SEQUENCE</scope>
    <source>
        <strain evidence="6">F2-12</strain>
    </source>
</reference>
<dbReference type="InterPro" id="IPR029065">
    <property type="entry name" value="Enolase_C-like"/>
</dbReference>
<name>A0A9R1CRX1_9EURY</name>
<keyword evidence="7" id="KW-1185">Reference proteome</keyword>
<dbReference type="InterPro" id="IPR013341">
    <property type="entry name" value="Mandelate_racemase_N_dom"/>
</dbReference>
<dbReference type="CDD" id="cd03316">
    <property type="entry name" value="MR_like"/>
    <property type="match status" value="1"/>
</dbReference>
<protein>
    <recommendedName>
        <fullName evidence="3">glucarate dehydratase</fullName>
        <ecNumber evidence="3">4.2.1.40</ecNumber>
    </recommendedName>
</protein>
<dbReference type="PANTHER" id="PTHR48080:SF4">
    <property type="entry name" value="GLUCARATE DEHYDRATASE"/>
    <property type="match status" value="1"/>
</dbReference>
<evidence type="ECO:0000256" key="1">
    <source>
        <dbReference type="ARBA" id="ARBA00001426"/>
    </source>
</evidence>
<dbReference type="SFLD" id="SFLDS00001">
    <property type="entry name" value="Enolase"/>
    <property type="match status" value="1"/>
</dbReference>
<dbReference type="GO" id="GO:0008872">
    <property type="term" value="F:glucarate dehydratase activity"/>
    <property type="evidence" value="ECO:0007669"/>
    <property type="project" value="UniProtKB-EC"/>
</dbReference>
<dbReference type="Gene3D" id="3.20.20.120">
    <property type="entry name" value="Enolase-like C-terminal domain"/>
    <property type="match status" value="1"/>
</dbReference>
<dbReference type="Pfam" id="PF02746">
    <property type="entry name" value="MR_MLE_N"/>
    <property type="match status" value="1"/>
</dbReference>
<dbReference type="Pfam" id="PF13378">
    <property type="entry name" value="MR_MLE_C"/>
    <property type="match status" value="1"/>
</dbReference>
<dbReference type="Gene3D" id="3.30.390.10">
    <property type="entry name" value="Enolase-like, N-terminal domain"/>
    <property type="match status" value="1"/>
</dbReference>
<dbReference type="SUPFAM" id="SSF51604">
    <property type="entry name" value="Enolase C-terminal domain-like"/>
    <property type="match status" value="1"/>
</dbReference>
<dbReference type="Proteomes" id="UP001139494">
    <property type="component" value="Unassembled WGS sequence"/>
</dbReference>
<comment type="caution">
    <text evidence="6">The sequence shown here is derived from an EMBL/GenBank/DDBJ whole genome shotgun (WGS) entry which is preliminary data.</text>
</comment>
<dbReference type="EC" id="4.2.1.40" evidence="3"/>
<dbReference type="SFLD" id="SFLDG00179">
    <property type="entry name" value="mandelate_racemase"/>
    <property type="match status" value="1"/>
</dbReference>
<dbReference type="InterPro" id="IPR036849">
    <property type="entry name" value="Enolase-like_C_sf"/>
</dbReference>
<feature type="compositionally biased region" description="Basic and acidic residues" evidence="4">
    <location>
        <begin position="384"/>
        <end position="393"/>
    </location>
</feature>
<feature type="region of interest" description="Disordered" evidence="4">
    <location>
        <begin position="363"/>
        <end position="400"/>
    </location>
</feature>
<dbReference type="AlphaFoldDB" id="A0A9R1CRX1"/>
<evidence type="ECO:0000256" key="4">
    <source>
        <dbReference type="SAM" id="MobiDB-lite"/>
    </source>
</evidence>
<gene>
    <name evidence="6" type="ORF">KM295_04655</name>
</gene>
<evidence type="ECO:0000256" key="3">
    <source>
        <dbReference type="ARBA" id="ARBA00011973"/>
    </source>
</evidence>
<accession>A0A9R1CRX1</accession>
<evidence type="ECO:0000313" key="6">
    <source>
        <dbReference type="EMBL" id="MCQ4332795.1"/>
    </source>
</evidence>